<gene>
    <name evidence="2" type="ORF">EVAR_63972_1</name>
</gene>
<keyword evidence="3" id="KW-1185">Reference proteome</keyword>
<evidence type="ECO:0000313" key="3">
    <source>
        <dbReference type="Proteomes" id="UP000299102"/>
    </source>
</evidence>
<reference evidence="2 3" key="1">
    <citation type="journal article" date="2019" name="Commun. Biol.">
        <title>The bagworm genome reveals a unique fibroin gene that provides high tensile strength.</title>
        <authorList>
            <person name="Kono N."/>
            <person name="Nakamura H."/>
            <person name="Ohtoshi R."/>
            <person name="Tomita M."/>
            <person name="Numata K."/>
            <person name="Arakawa K."/>
        </authorList>
    </citation>
    <scope>NUCLEOTIDE SEQUENCE [LARGE SCALE GENOMIC DNA]</scope>
</reference>
<feature type="region of interest" description="Disordered" evidence="1">
    <location>
        <begin position="49"/>
        <end position="88"/>
    </location>
</feature>
<evidence type="ECO:0000256" key="1">
    <source>
        <dbReference type="SAM" id="MobiDB-lite"/>
    </source>
</evidence>
<dbReference type="Proteomes" id="UP000299102">
    <property type="component" value="Unassembled WGS sequence"/>
</dbReference>
<sequence length="147" mass="15686">MPTLKVSSALLDFNLVNSVSSVCNLSFVTLPLLTQAGSGRRRAPYVADVNRGRDTPRPEWGASPPALVKKLGHRGASARPAPPPRAGAPPPTACPLLICFISFHTSPYYLSRGVLDERANKTAIIWNCPPPALAGYLPARLTSSEMP</sequence>
<proteinExistence type="predicted"/>
<protein>
    <submittedName>
        <fullName evidence="2">Uncharacterized protein</fullName>
    </submittedName>
</protein>
<organism evidence="2 3">
    <name type="scientific">Eumeta variegata</name>
    <name type="common">Bagworm moth</name>
    <name type="synonym">Eumeta japonica</name>
    <dbReference type="NCBI Taxonomy" id="151549"/>
    <lineage>
        <taxon>Eukaryota</taxon>
        <taxon>Metazoa</taxon>
        <taxon>Ecdysozoa</taxon>
        <taxon>Arthropoda</taxon>
        <taxon>Hexapoda</taxon>
        <taxon>Insecta</taxon>
        <taxon>Pterygota</taxon>
        <taxon>Neoptera</taxon>
        <taxon>Endopterygota</taxon>
        <taxon>Lepidoptera</taxon>
        <taxon>Glossata</taxon>
        <taxon>Ditrysia</taxon>
        <taxon>Tineoidea</taxon>
        <taxon>Psychidae</taxon>
        <taxon>Oiketicinae</taxon>
        <taxon>Eumeta</taxon>
    </lineage>
</organism>
<name>A0A4C1ZC87_EUMVA</name>
<comment type="caution">
    <text evidence="2">The sequence shown here is derived from an EMBL/GenBank/DDBJ whole genome shotgun (WGS) entry which is preliminary data.</text>
</comment>
<evidence type="ECO:0000313" key="2">
    <source>
        <dbReference type="EMBL" id="GBP86196.1"/>
    </source>
</evidence>
<dbReference type="AlphaFoldDB" id="A0A4C1ZC87"/>
<dbReference type="EMBL" id="BGZK01001779">
    <property type="protein sequence ID" value="GBP86196.1"/>
    <property type="molecule type" value="Genomic_DNA"/>
</dbReference>
<accession>A0A4C1ZC87</accession>